<dbReference type="EMBL" id="JAOVZO020000017">
    <property type="protein sequence ID" value="MDC8013546.1"/>
    <property type="molecule type" value="Genomic_DNA"/>
</dbReference>
<comment type="caution">
    <text evidence="2">The sequence shown here is derived from an EMBL/GenBank/DDBJ whole genome shotgun (WGS) entry which is preliminary data.</text>
</comment>
<feature type="transmembrane region" description="Helical" evidence="1">
    <location>
        <begin position="15"/>
        <end position="36"/>
    </location>
</feature>
<evidence type="ECO:0000313" key="2">
    <source>
        <dbReference type="EMBL" id="MDC8013546.1"/>
    </source>
</evidence>
<feature type="transmembrane region" description="Helical" evidence="1">
    <location>
        <begin position="114"/>
        <end position="135"/>
    </location>
</feature>
<evidence type="ECO:0000313" key="3">
    <source>
        <dbReference type="Proteomes" id="UP001139971"/>
    </source>
</evidence>
<organism evidence="2 3">
    <name type="scientific">Tahibacter soli</name>
    <dbReference type="NCBI Taxonomy" id="2983605"/>
    <lineage>
        <taxon>Bacteria</taxon>
        <taxon>Pseudomonadati</taxon>
        <taxon>Pseudomonadota</taxon>
        <taxon>Gammaproteobacteria</taxon>
        <taxon>Lysobacterales</taxon>
        <taxon>Rhodanobacteraceae</taxon>
        <taxon>Tahibacter</taxon>
    </lineage>
</organism>
<dbReference type="RefSeq" id="WP_263545752.1">
    <property type="nucleotide sequence ID" value="NZ_JAOVZO020000017.1"/>
</dbReference>
<sequence>MASATLGTGSQPARYWASIGVIVLGVLVNAIPAIAIDEVFHRLEVYPAWGEPMFDPSDNLLAFSYRLLLAVASGWVVARLAPRHPMRHALILGCVGVVLSTLGTFAMMGYGPLWYPLALVAISLPASLLGARLALRRASAAT</sequence>
<proteinExistence type="predicted"/>
<keyword evidence="1" id="KW-1133">Transmembrane helix</keyword>
<protein>
    <submittedName>
        <fullName evidence="2">Uncharacterized protein</fullName>
    </submittedName>
</protein>
<evidence type="ECO:0000256" key="1">
    <source>
        <dbReference type="SAM" id="Phobius"/>
    </source>
</evidence>
<dbReference type="Proteomes" id="UP001139971">
    <property type="component" value="Unassembled WGS sequence"/>
</dbReference>
<keyword evidence="3" id="KW-1185">Reference proteome</keyword>
<name>A0A9X3YMQ2_9GAMM</name>
<dbReference type="AlphaFoldDB" id="A0A9X3YMQ2"/>
<keyword evidence="1" id="KW-0472">Membrane</keyword>
<accession>A0A9X3YMQ2</accession>
<reference evidence="2" key="1">
    <citation type="submission" date="2023-02" db="EMBL/GenBank/DDBJ databases">
        <title>Tahibacter soli sp. nov. isolated from soil.</title>
        <authorList>
            <person name="Baek J.H."/>
            <person name="Lee J.K."/>
            <person name="Choi D.G."/>
            <person name="Jeon C.O."/>
        </authorList>
    </citation>
    <scope>NUCLEOTIDE SEQUENCE</scope>
    <source>
        <strain evidence="2">BL</strain>
    </source>
</reference>
<feature type="transmembrane region" description="Helical" evidence="1">
    <location>
        <begin position="60"/>
        <end position="78"/>
    </location>
</feature>
<feature type="transmembrane region" description="Helical" evidence="1">
    <location>
        <begin position="90"/>
        <end position="108"/>
    </location>
</feature>
<keyword evidence="1" id="KW-0812">Transmembrane</keyword>
<gene>
    <name evidence="2" type="ORF">OD750_013470</name>
</gene>